<gene>
    <name evidence="1" type="ORF">Pint_19403</name>
</gene>
<sequence length="144" mass="16160">MAKISWTGIYNNPLKPATFISSSPPAPTPISAVTRQILMISGNIYQLHLQDLRSYFMAANGWVNFGFGHDNMNKEYGIVKIVRLFNSSDGFQRNSIASEVHVYSSKSNSWRRIQDFPYSEYLFGDRKGSCFVSGGSITLVNVHV</sequence>
<reference evidence="2" key="1">
    <citation type="journal article" date="2023" name="G3 (Bethesda)">
        <title>Genome assembly and association tests identify interacting loci associated with vigor, precocity, and sex in interspecific pistachio rootstocks.</title>
        <authorList>
            <person name="Palmer W."/>
            <person name="Jacygrad E."/>
            <person name="Sagayaradj S."/>
            <person name="Cavanaugh K."/>
            <person name="Han R."/>
            <person name="Bertier L."/>
            <person name="Beede B."/>
            <person name="Kafkas S."/>
            <person name="Golino D."/>
            <person name="Preece J."/>
            <person name="Michelmore R."/>
        </authorList>
    </citation>
    <scope>NUCLEOTIDE SEQUENCE [LARGE SCALE GENOMIC DNA]</scope>
</reference>
<comment type="caution">
    <text evidence="1">The sequence shown here is derived from an EMBL/GenBank/DDBJ whole genome shotgun (WGS) entry which is preliminary data.</text>
</comment>
<proteinExistence type="predicted"/>
<dbReference type="EMBL" id="CM047739">
    <property type="protein sequence ID" value="KAJ0043920.1"/>
    <property type="molecule type" value="Genomic_DNA"/>
</dbReference>
<name>A0ACC0Z217_9ROSI</name>
<evidence type="ECO:0000313" key="1">
    <source>
        <dbReference type="EMBL" id="KAJ0043920.1"/>
    </source>
</evidence>
<dbReference type="Proteomes" id="UP001163603">
    <property type="component" value="Chromosome 4"/>
</dbReference>
<evidence type="ECO:0000313" key="2">
    <source>
        <dbReference type="Proteomes" id="UP001163603"/>
    </source>
</evidence>
<keyword evidence="2" id="KW-1185">Reference proteome</keyword>
<protein>
    <submittedName>
        <fullName evidence="1">Uncharacterized protein</fullName>
    </submittedName>
</protein>
<accession>A0ACC0Z217</accession>
<organism evidence="1 2">
    <name type="scientific">Pistacia integerrima</name>
    <dbReference type="NCBI Taxonomy" id="434235"/>
    <lineage>
        <taxon>Eukaryota</taxon>
        <taxon>Viridiplantae</taxon>
        <taxon>Streptophyta</taxon>
        <taxon>Embryophyta</taxon>
        <taxon>Tracheophyta</taxon>
        <taxon>Spermatophyta</taxon>
        <taxon>Magnoliopsida</taxon>
        <taxon>eudicotyledons</taxon>
        <taxon>Gunneridae</taxon>
        <taxon>Pentapetalae</taxon>
        <taxon>rosids</taxon>
        <taxon>malvids</taxon>
        <taxon>Sapindales</taxon>
        <taxon>Anacardiaceae</taxon>
        <taxon>Pistacia</taxon>
    </lineage>
</organism>